<dbReference type="STRING" id="708197.A0A166WCV3"/>
<dbReference type="Pfam" id="PF11951">
    <property type="entry name" value="Fungal_trans_2"/>
    <property type="match status" value="1"/>
</dbReference>
<organism evidence="8 9">
    <name type="scientific">Colletotrichum tofieldiae</name>
    <dbReference type="NCBI Taxonomy" id="708197"/>
    <lineage>
        <taxon>Eukaryota</taxon>
        <taxon>Fungi</taxon>
        <taxon>Dikarya</taxon>
        <taxon>Ascomycota</taxon>
        <taxon>Pezizomycotina</taxon>
        <taxon>Sordariomycetes</taxon>
        <taxon>Hypocreomycetidae</taxon>
        <taxon>Glomerellales</taxon>
        <taxon>Glomerellaceae</taxon>
        <taxon>Colletotrichum</taxon>
        <taxon>Colletotrichum spaethianum species complex</taxon>
    </lineage>
</organism>
<proteinExistence type="predicted"/>
<evidence type="ECO:0000256" key="2">
    <source>
        <dbReference type="ARBA" id="ARBA00022833"/>
    </source>
</evidence>
<evidence type="ECO:0000256" key="6">
    <source>
        <dbReference type="ARBA" id="ARBA00023242"/>
    </source>
</evidence>
<dbReference type="GO" id="GO:0046872">
    <property type="term" value="F:metal ion binding"/>
    <property type="evidence" value="ECO:0007669"/>
    <property type="project" value="UniProtKB-KW"/>
</dbReference>
<evidence type="ECO:0000313" key="8">
    <source>
        <dbReference type="EMBL" id="KZL75559.1"/>
    </source>
</evidence>
<keyword evidence="1" id="KW-0479">Metal-binding</keyword>
<dbReference type="AlphaFoldDB" id="A0A166WCV3"/>
<name>A0A166WCV3_9PEZI</name>
<keyword evidence="2" id="KW-0862">Zinc</keyword>
<protein>
    <submittedName>
        <fullName evidence="8">C6 zinc finger domain protein</fullName>
    </submittedName>
</protein>
<dbReference type="PANTHER" id="PTHR36206">
    <property type="entry name" value="ASPERCRYPTIN BIOSYNTHESIS CLUSTER-SPECIFIC TRANSCRIPTION REGULATOR ATNN-RELATED"/>
    <property type="match status" value="1"/>
</dbReference>
<comment type="caution">
    <text evidence="8">The sequence shown here is derived from an EMBL/GenBank/DDBJ whole genome shotgun (WGS) entry which is preliminary data.</text>
</comment>
<keyword evidence="4" id="KW-0238">DNA-binding</keyword>
<dbReference type="GO" id="GO:0003677">
    <property type="term" value="F:DNA binding"/>
    <property type="evidence" value="ECO:0007669"/>
    <property type="project" value="UniProtKB-KW"/>
</dbReference>
<evidence type="ECO:0000256" key="5">
    <source>
        <dbReference type="ARBA" id="ARBA00023163"/>
    </source>
</evidence>
<evidence type="ECO:0000313" key="9">
    <source>
        <dbReference type="Proteomes" id="UP000076552"/>
    </source>
</evidence>
<accession>A0A166WCV3</accession>
<gene>
    <name evidence="8" type="ORF">CT0861_05906</name>
</gene>
<feature type="compositionally biased region" description="Polar residues" evidence="7">
    <location>
        <begin position="12"/>
        <end position="21"/>
    </location>
</feature>
<dbReference type="PANTHER" id="PTHR36206:SF12">
    <property type="entry name" value="ASPERCRYPTIN BIOSYNTHESIS CLUSTER-SPECIFIC TRANSCRIPTION REGULATOR ATNN-RELATED"/>
    <property type="match status" value="1"/>
</dbReference>
<dbReference type="EMBL" id="LFIV01000022">
    <property type="protein sequence ID" value="KZL75559.1"/>
    <property type="molecule type" value="Genomic_DNA"/>
</dbReference>
<evidence type="ECO:0000256" key="4">
    <source>
        <dbReference type="ARBA" id="ARBA00023125"/>
    </source>
</evidence>
<evidence type="ECO:0000256" key="1">
    <source>
        <dbReference type="ARBA" id="ARBA00022723"/>
    </source>
</evidence>
<keyword evidence="6" id="KW-0539">Nucleus</keyword>
<dbReference type="InterPro" id="IPR021858">
    <property type="entry name" value="Fun_TF"/>
</dbReference>
<dbReference type="Proteomes" id="UP000076552">
    <property type="component" value="Unassembled WGS sequence"/>
</dbReference>
<keyword evidence="9" id="KW-1185">Reference proteome</keyword>
<sequence length="631" mass="69926">MVALKHSGEHVSASTNATGGQPASDPHIAKVARKRSKHTRTRLGCGVCRCNADCMREHRVLSKVFPVSHCSLIRLSSLPPSRPPCASLPKERMVPVGTRSHSASADNHAPRFVWILKLIPNPSHRMRHVRCGFERPACKRCLSTGRACDYISDANNGPRGPGANVKKAYMAIVPRPSLNDAVFRLTPQTGRPILYFQDHSVSDLAGKSDNDFWRTTVLQMSHREPCVHQMLIALGALHEGLQNDVAAQQDHSTAGLSKCAEEAYTTAVNLLNRHMEDRGWSALEVTLVCSVLGITFEWLRGTFADANLHLASSLEILATWLSRRAPVANSTSFWSPAGHIIRSQVRPIYVAMVLQAKTMPAVPQASFRVLEDEDKACGGFSTISQARASLCHLLAYHTPDTRSLGTPQGKQSHRPFVRKMSHWSDSLTRLVSERPDVALVSETRILRLWHAVANMVLRSGQSREGECFFDKHSSFFTELMDELEELARSTYRRFSVDLGVIPLAYYVAVKCRHPTTRRRAVALLESSPRREAMWDSLAAARVSRESVRIEEDGLQHVEDAADVPAEARLDTLVSWVDLEACKAHLMAKRQGEVNLTVDKVLEWPACSFPTAGRSIPPGGCLRDVTIRTANT</sequence>
<keyword evidence="3" id="KW-0805">Transcription regulation</keyword>
<evidence type="ECO:0000256" key="3">
    <source>
        <dbReference type="ARBA" id="ARBA00023015"/>
    </source>
</evidence>
<evidence type="ECO:0000256" key="7">
    <source>
        <dbReference type="SAM" id="MobiDB-lite"/>
    </source>
</evidence>
<reference evidence="8 9" key="1">
    <citation type="submission" date="2015-06" db="EMBL/GenBank/DDBJ databases">
        <title>Survival trade-offs in plant roots during colonization by closely related pathogenic and mutualistic fungi.</title>
        <authorList>
            <person name="Hacquard S."/>
            <person name="Kracher B."/>
            <person name="Hiruma K."/>
            <person name="Weinman A."/>
            <person name="Muench P."/>
            <person name="Garrido Oter R."/>
            <person name="Ver Loren van Themaat E."/>
            <person name="Dallerey J.-F."/>
            <person name="Damm U."/>
            <person name="Henrissat B."/>
            <person name="Lespinet O."/>
            <person name="Thon M."/>
            <person name="Kemen E."/>
            <person name="McHardy A.C."/>
            <person name="Schulze-Lefert P."/>
            <person name="O'Connell R.J."/>
        </authorList>
    </citation>
    <scope>NUCLEOTIDE SEQUENCE [LARGE SCALE GENOMIC DNA]</scope>
    <source>
        <strain evidence="8 9">0861</strain>
    </source>
</reference>
<feature type="region of interest" description="Disordered" evidence="7">
    <location>
        <begin position="1"/>
        <end position="36"/>
    </location>
</feature>
<dbReference type="InterPro" id="IPR052360">
    <property type="entry name" value="Transcr_Regulatory_Proteins"/>
</dbReference>
<keyword evidence="5" id="KW-0804">Transcription</keyword>